<name>A0ABW0ZYN7_9ACTN</name>
<organism evidence="1 2">
    <name type="scientific">Actinomadura rugatobispora</name>
    <dbReference type="NCBI Taxonomy" id="1994"/>
    <lineage>
        <taxon>Bacteria</taxon>
        <taxon>Bacillati</taxon>
        <taxon>Actinomycetota</taxon>
        <taxon>Actinomycetes</taxon>
        <taxon>Streptosporangiales</taxon>
        <taxon>Thermomonosporaceae</taxon>
        <taxon>Actinomadura</taxon>
    </lineage>
</organism>
<comment type="caution">
    <text evidence="1">The sequence shown here is derived from an EMBL/GenBank/DDBJ whole genome shotgun (WGS) entry which is preliminary data.</text>
</comment>
<reference evidence="2" key="1">
    <citation type="journal article" date="2019" name="Int. J. Syst. Evol. Microbiol.">
        <title>The Global Catalogue of Microorganisms (GCM) 10K type strain sequencing project: providing services to taxonomists for standard genome sequencing and annotation.</title>
        <authorList>
            <consortium name="The Broad Institute Genomics Platform"/>
            <consortium name="The Broad Institute Genome Sequencing Center for Infectious Disease"/>
            <person name="Wu L."/>
            <person name="Ma J."/>
        </authorList>
    </citation>
    <scope>NUCLEOTIDE SEQUENCE [LARGE SCALE GENOMIC DNA]</scope>
    <source>
        <strain evidence="2">KCTC 42087</strain>
    </source>
</reference>
<dbReference type="Proteomes" id="UP001596074">
    <property type="component" value="Unassembled WGS sequence"/>
</dbReference>
<dbReference type="Gene3D" id="3.60.110.10">
    <property type="entry name" value="Carbon-nitrogen hydrolase"/>
    <property type="match status" value="1"/>
</dbReference>
<proteinExistence type="predicted"/>
<keyword evidence="2" id="KW-1185">Reference proteome</keyword>
<dbReference type="EMBL" id="JBHSON010000018">
    <property type="protein sequence ID" value="MFC5747024.1"/>
    <property type="molecule type" value="Genomic_DNA"/>
</dbReference>
<sequence>MAAPAREAHPADPADLFLQLYDELPDRHFHGWQATRWYDDAGVRRRAGEISEIVLALGSLSPEVTEENIAEDGDRGRFTVLLGLDGALAHANPYGPYHDAPALTGLTVRYLTEGRLNGDEREGALLPRCAFPGRPRGRRTKAEFFGVHRVPPEEWAKVDHTLLPPVLDPHFDRDEPVPVGCVPVLETFDDIEIDFERRYGMTVYRLRPSDSHVSRDRIETIIRRLDEAGARIAVMPEVSLSDTLLERWKEAAFHTAGRDRGRHPLRFLLLGSGPLGTDDPPPNRAVLIDRWTGRELLVQDKLSGFTLDAAQMRLWRLPGAPSTGTADEYLTPGSKVGLLDSSFGRLAVLICEDLSRSVGWERELLSCGVSHLFVPIFSKPILRYRWEQQAAERQISALGGWVTVANSLVIGTAVPADELQGPRYTALVAGPGDPARASYAGDVQFARAKTGEEPAVLDDTRALPAVMPGAAYHLWHDHWPGD</sequence>
<accession>A0ABW0ZYN7</accession>
<evidence type="ECO:0008006" key="3">
    <source>
        <dbReference type="Google" id="ProtNLM"/>
    </source>
</evidence>
<gene>
    <name evidence="1" type="ORF">ACFPZN_15455</name>
</gene>
<protein>
    <recommendedName>
        <fullName evidence="3">CN hydrolase domain-containing protein</fullName>
    </recommendedName>
</protein>
<evidence type="ECO:0000313" key="2">
    <source>
        <dbReference type="Proteomes" id="UP001596074"/>
    </source>
</evidence>
<evidence type="ECO:0000313" key="1">
    <source>
        <dbReference type="EMBL" id="MFC5747024.1"/>
    </source>
</evidence>
<dbReference type="SUPFAM" id="SSF56317">
    <property type="entry name" value="Carbon-nitrogen hydrolase"/>
    <property type="match status" value="1"/>
</dbReference>
<dbReference type="InterPro" id="IPR036526">
    <property type="entry name" value="C-N_Hydrolase_sf"/>
</dbReference>